<proteinExistence type="predicted"/>
<reference evidence="2 4" key="2">
    <citation type="journal article" date="2014" name="PLoS Genet.">
        <title>Phylogenetically driven sequencing of extremely halophilic archaea reveals strategies for static and dynamic osmo-response.</title>
        <authorList>
            <person name="Becker E.A."/>
            <person name="Seitzer P.M."/>
            <person name="Tritt A."/>
            <person name="Larsen D."/>
            <person name="Krusor M."/>
            <person name="Yao A.I."/>
            <person name="Wu D."/>
            <person name="Madern D."/>
            <person name="Eisen J.A."/>
            <person name="Darling A.E."/>
            <person name="Facciotti M.T."/>
        </authorList>
    </citation>
    <scope>NUCLEOTIDE SEQUENCE [LARGE SCALE GENOMIC DNA]</scope>
    <source>
        <strain evidence="2">B3</strain>
        <strain evidence="4">DSM 18796 / CECT 7217 / JCM 14584 / KCTC 4019 / B3</strain>
    </source>
</reference>
<dbReference type="EMBL" id="AOHV01000024">
    <property type="protein sequence ID" value="ELY37984.1"/>
    <property type="molecule type" value="Genomic_DNA"/>
</dbReference>
<evidence type="ECO:0000313" key="1">
    <source>
        <dbReference type="EMBL" id="ADJ15887.1"/>
    </source>
</evidence>
<dbReference type="EMBL" id="CP002062">
    <property type="protein sequence ID" value="ADJ15887.1"/>
    <property type="molecule type" value="Genomic_DNA"/>
</dbReference>
<dbReference type="Proteomes" id="UP000011645">
    <property type="component" value="Unassembled WGS sequence"/>
</dbReference>
<dbReference type="SUPFAM" id="SSF56801">
    <property type="entry name" value="Acetyl-CoA synthetase-like"/>
    <property type="match status" value="1"/>
</dbReference>
<evidence type="ECO:0000313" key="2">
    <source>
        <dbReference type="EMBL" id="ELY37984.1"/>
    </source>
</evidence>
<dbReference type="InterPro" id="IPR042099">
    <property type="entry name" value="ANL_N_sf"/>
</dbReference>
<dbReference type="Proteomes" id="UP000000390">
    <property type="component" value="Chromosome"/>
</dbReference>
<keyword evidence="4" id="KW-1185">Reference proteome</keyword>
<dbReference type="GeneID" id="9420320"/>
<protein>
    <recommendedName>
        <fullName evidence="5">Acetyl-CoA synthetase</fullName>
    </recommendedName>
</protein>
<dbReference type="PATRIC" id="fig|795797.18.peg.2508"/>
<dbReference type="STRING" id="795797.HacjB3_12530"/>
<evidence type="ECO:0000313" key="3">
    <source>
        <dbReference type="Proteomes" id="UP000000390"/>
    </source>
</evidence>
<dbReference type="RefSeq" id="WP_008415760.1">
    <property type="nucleotide sequence ID" value="NC_014297.1"/>
</dbReference>
<dbReference type="eggNOG" id="arCOG04770">
    <property type="taxonomic scope" value="Archaea"/>
</dbReference>
<dbReference type="AlphaFoldDB" id="D8J6T4"/>
<reference evidence="1 3" key="1">
    <citation type="journal article" date="2010" name="J. Bacteriol.">
        <title>Complete genome sequence of Halalkalicoccus jeotgali B3(T), an extremely halophilic archaeon.</title>
        <authorList>
            <person name="Roh S.W."/>
            <person name="Nam Y.D."/>
            <person name="Nam S.H."/>
            <person name="Choi S.H."/>
            <person name="Park H.S."/>
            <person name="Bae J.W."/>
        </authorList>
    </citation>
    <scope>NUCLEOTIDE SEQUENCE [LARGE SCALE GENOMIC DNA]</scope>
    <source>
        <strain evidence="1">B3</strain>
        <strain evidence="3">DSM 18796 / CECT 7217 / JCM 14584 / KCTC 4019 / B3</strain>
    </source>
</reference>
<name>D8J6T4_HALJB</name>
<dbReference type="Gene3D" id="3.40.50.12780">
    <property type="entry name" value="N-terminal domain of ligase-like"/>
    <property type="match status" value="1"/>
</dbReference>
<dbReference type="HOGENOM" id="CLU_096707_0_0_2"/>
<dbReference type="KEGG" id="hje:HacjB3_12530"/>
<accession>D8J6T4</accession>
<organism evidence="1 3">
    <name type="scientific">Halalkalicoccus jeotgali (strain DSM 18796 / CECT 7217 / JCM 14584 / KCTC 4019 / B3)</name>
    <dbReference type="NCBI Taxonomy" id="795797"/>
    <lineage>
        <taxon>Archaea</taxon>
        <taxon>Methanobacteriati</taxon>
        <taxon>Methanobacteriota</taxon>
        <taxon>Stenosarchaea group</taxon>
        <taxon>Halobacteria</taxon>
        <taxon>Halobacteriales</taxon>
        <taxon>Halococcaceae</taxon>
        <taxon>Halalkalicoccus</taxon>
    </lineage>
</organism>
<gene>
    <name evidence="1" type="ordered locus">HacjB3_12530</name>
    <name evidence="2" type="ORF">C497_07729</name>
</gene>
<evidence type="ECO:0008006" key="5">
    <source>
        <dbReference type="Google" id="ProtNLM"/>
    </source>
</evidence>
<dbReference type="OrthoDB" id="205088at2157"/>
<sequence length="234" mass="24683">MDTVGEIVARERRTREPALRAQTGVNLRYDYYQFCTTAHKAGNFFSHRGVRAGSLVGVVREESGAPLLSLFGAALLGARVCFDPPHDLGARLLVAPGEEIETYDLPSGASRLAYAGEARPGVEAFGESVWSENPACPVPPEIGPDTALLEVEDETHTHGELLAAARRVVDRFGIEPGTEVAIRAPLSRPGVVVAGVLAPLLAGGVVLFPGPDETGDLAVGEGSEPDAIRPEQVL</sequence>
<evidence type="ECO:0000313" key="4">
    <source>
        <dbReference type="Proteomes" id="UP000011645"/>
    </source>
</evidence>